<feature type="transmembrane region" description="Helical" evidence="8">
    <location>
        <begin position="102"/>
        <end position="120"/>
    </location>
</feature>
<evidence type="ECO:0000313" key="9">
    <source>
        <dbReference type="EMBL" id="MFD2618031.1"/>
    </source>
</evidence>
<evidence type="ECO:0000256" key="5">
    <source>
        <dbReference type="ARBA" id="ARBA00022692"/>
    </source>
</evidence>
<dbReference type="InterPro" id="IPR002781">
    <property type="entry name" value="TM_pro_TauE-like"/>
</dbReference>
<keyword evidence="5 8" id="KW-0812">Transmembrane</keyword>
<dbReference type="PANTHER" id="PTHR30269:SF0">
    <property type="entry name" value="MEMBRANE TRANSPORTER PROTEIN YFCA-RELATED"/>
    <property type="match status" value="1"/>
</dbReference>
<evidence type="ECO:0000256" key="8">
    <source>
        <dbReference type="RuleBase" id="RU363041"/>
    </source>
</evidence>
<evidence type="ECO:0000256" key="6">
    <source>
        <dbReference type="ARBA" id="ARBA00022989"/>
    </source>
</evidence>
<evidence type="ECO:0000256" key="7">
    <source>
        <dbReference type="ARBA" id="ARBA00023136"/>
    </source>
</evidence>
<keyword evidence="6 8" id="KW-1133">Transmembrane helix</keyword>
<proteinExistence type="inferred from homology"/>
<feature type="transmembrane region" description="Helical" evidence="8">
    <location>
        <begin position="7"/>
        <end position="26"/>
    </location>
</feature>
<organism evidence="9 10">
    <name type="scientific">Terrilactibacillus laevilacticus</name>
    <dbReference type="NCBI Taxonomy" id="1380157"/>
    <lineage>
        <taxon>Bacteria</taxon>
        <taxon>Bacillati</taxon>
        <taxon>Bacillota</taxon>
        <taxon>Bacilli</taxon>
        <taxon>Bacillales</taxon>
        <taxon>Bacillaceae</taxon>
        <taxon>Terrilactibacillus</taxon>
    </lineage>
</organism>
<keyword evidence="3" id="KW-0813">Transport</keyword>
<dbReference type="Proteomes" id="UP001597458">
    <property type="component" value="Unassembled WGS sequence"/>
</dbReference>
<evidence type="ECO:0000256" key="4">
    <source>
        <dbReference type="ARBA" id="ARBA00022475"/>
    </source>
</evidence>
<evidence type="ECO:0000256" key="3">
    <source>
        <dbReference type="ARBA" id="ARBA00022448"/>
    </source>
</evidence>
<gene>
    <name evidence="9" type="ORF">ACFSTF_12000</name>
</gene>
<feature type="transmembrane region" description="Helical" evidence="8">
    <location>
        <begin position="208"/>
        <end position="226"/>
    </location>
</feature>
<dbReference type="InterPro" id="IPR052017">
    <property type="entry name" value="TSUP"/>
</dbReference>
<evidence type="ECO:0000313" key="10">
    <source>
        <dbReference type="Proteomes" id="UP001597458"/>
    </source>
</evidence>
<keyword evidence="7 8" id="KW-0472">Membrane</keyword>
<feature type="transmembrane region" description="Helical" evidence="8">
    <location>
        <begin position="183"/>
        <end position="202"/>
    </location>
</feature>
<feature type="transmembrane region" description="Helical" evidence="8">
    <location>
        <begin position="235"/>
        <end position="255"/>
    </location>
</feature>
<comment type="subcellular location">
    <subcellularLocation>
        <location evidence="1 8">Cell membrane</location>
        <topology evidence="1 8">Multi-pass membrane protein</topology>
    </subcellularLocation>
</comment>
<dbReference type="EMBL" id="JBHUMR010000014">
    <property type="protein sequence ID" value="MFD2618031.1"/>
    <property type="molecule type" value="Genomic_DNA"/>
</dbReference>
<reference evidence="10" key="1">
    <citation type="journal article" date="2019" name="Int. J. Syst. Evol. Microbiol.">
        <title>The Global Catalogue of Microorganisms (GCM) 10K type strain sequencing project: providing services to taxonomists for standard genome sequencing and annotation.</title>
        <authorList>
            <consortium name="The Broad Institute Genomics Platform"/>
            <consortium name="The Broad Institute Genome Sequencing Center for Infectious Disease"/>
            <person name="Wu L."/>
            <person name="Ma J."/>
        </authorList>
    </citation>
    <scope>NUCLEOTIDE SEQUENCE [LARGE SCALE GENOMIC DNA]</scope>
    <source>
        <strain evidence="10">TISTR 2241</strain>
    </source>
</reference>
<comment type="caution">
    <text evidence="9">The sequence shown here is derived from an EMBL/GenBank/DDBJ whole genome shotgun (WGS) entry which is preliminary data.</text>
</comment>
<feature type="transmembrane region" description="Helical" evidence="8">
    <location>
        <begin position="157"/>
        <end position="176"/>
    </location>
</feature>
<keyword evidence="10" id="KW-1185">Reference proteome</keyword>
<dbReference type="PANTHER" id="PTHR30269">
    <property type="entry name" value="TRANSMEMBRANE PROTEIN YFCA"/>
    <property type="match status" value="1"/>
</dbReference>
<feature type="transmembrane region" description="Helical" evidence="8">
    <location>
        <begin position="79"/>
        <end position="96"/>
    </location>
</feature>
<dbReference type="RefSeq" id="WP_141190174.1">
    <property type="nucleotide sequence ID" value="NZ_JBHUMR010000014.1"/>
</dbReference>
<comment type="similarity">
    <text evidence="2 8">Belongs to the 4-toluene sulfonate uptake permease (TSUP) (TC 2.A.102) family.</text>
</comment>
<name>A0ABW5PT21_9BACI</name>
<dbReference type="Pfam" id="PF01925">
    <property type="entry name" value="TauE"/>
    <property type="match status" value="1"/>
</dbReference>
<sequence length="256" mass="27590">MEDLHTLTLIFLIFAGFLSGFIDAVVGGGGLISTPALLFTGLPPNIALGTNKLAGTMGALTSTLTFIRSKKVDFHLISRLFPLTLIGSFIGVMIVHIISPEILKPLILILLALVTIYTIFKKDWGTVSNYKGFTLSRAILFGLIIFTLGFYDGFLGGGTGSFLLFSFLTVGFDFLHAAGNAKILNFCSNIMALITFICLGSVNFQYGIPMAISMIVGSWIGANVAIRKGSSYVKILFIVVTVLLIGKNLFSYLSIH</sequence>
<feature type="transmembrane region" description="Helical" evidence="8">
    <location>
        <begin position="132"/>
        <end position="151"/>
    </location>
</feature>
<evidence type="ECO:0000256" key="1">
    <source>
        <dbReference type="ARBA" id="ARBA00004651"/>
    </source>
</evidence>
<protein>
    <recommendedName>
        <fullName evidence="8">Probable membrane transporter protein</fullName>
    </recommendedName>
</protein>
<keyword evidence="4 8" id="KW-1003">Cell membrane</keyword>
<evidence type="ECO:0000256" key="2">
    <source>
        <dbReference type="ARBA" id="ARBA00009142"/>
    </source>
</evidence>
<accession>A0ABW5PT21</accession>